<keyword evidence="5" id="KW-0446">Lipid-binding</keyword>
<reference evidence="9" key="1">
    <citation type="submission" date="2019-02" db="EMBL/GenBank/DDBJ databases">
        <authorList>
            <person name="Li S.-H."/>
        </authorList>
    </citation>
    <scope>NUCLEOTIDE SEQUENCE</scope>
    <source>
        <strain evidence="9">IMCC14734</strain>
    </source>
</reference>
<keyword evidence="2" id="KW-0813">Transport</keyword>
<gene>
    <name evidence="9" type="ORF">EYC98_07490</name>
</gene>
<dbReference type="InterPro" id="IPR020616">
    <property type="entry name" value="Thiolase_N"/>
</dbReference>
<evidence type="ECO:0000313" key="9">
    <source>
        <dbReference type="EMBL" id="MCX2980720.1"/>
    </source>
</evidence>
<evidence type="ECO:0000256" key="1">
    <source>
        <dbReference type="ARBA" id="ARBA00012352"/>
    </source>
</evidence>
<accession>A0ABT3TFW8</accession>
<dbReference type="InterPro" id="IPR002155">
    <property type="entry name" value="Thiolase"/>
</dbReference>
<feature type="domain" description="Thiolase C-terminal" evidence="8">
    <location>
        <begin position="290"/>
        <end position="403"/>
    </location>
</feature>
<dbReference type="Proteomes" id="UP001143362">
    <property type="component" value="Unassembled WGS sequence"/>
</dbReference>
<evidence type="ECO:0000259" key="8">
    <source>
        <dbReference type="Pfam" id="PF22691"/>
    </source>
</evidence>
<dbReference type="PANTHER" id="PTHR42870">
    <property type="entry name" value="ACETYL-COA C-ACETYLTRANSFERASE"/>
    <property type="match status" value="1"/>
</dbReference>
<evidence type="ECO:0000259" key="7">
    <source>
        <dbReference type="Pfam" id="PF00108"/>
    </source>
</evidence>
<feature type="domain" description="Thiolase N-terminal" evidence="7">
    <location>
        <begin position="5"/>
        <end position="211"/>
    </location>
</feature>
<proteinExistence type="predicted"/>
<evidence type="ECO:0000256" key="4">
    <source>
        <dbReference type="ARBA" id="ARBA00023055"/>
    </source>
</evidence>
<evidence type="ECO:0000256" key="5">
    <source>
        <dbReference type="ARBA" id="ARBA00023121"/>
    </source>
</evidence>
<dbReference type="Pfam" id="PF00108">
    <property type="entry name" value="Thiolase_N"/>
    <property type="match status" value="1"/>
</dbReference>
<comment type="caution">
    <text evidence="9">The sequence shown here is derived from an EMBL/GenBank/DDBJ whole genome shotgun (WGS) entry which is preliminary data.</text>
</comment>
<protein>
    <recommendedName>
        <fullName evidence="1">propanoyl-CoA C-acyltransferase</fullName>
        <ecNumber evidence="1">2.3.1.176</ecNumber>
    </recommendedName>
    <alternativeName>
        <fullName evidence="6">Propanoyl-CoA C-acyltransferase</fullName>
    </alternativeName>
</protein>
<evidence type="ECO:0000256" key="6">
    <source>
        <dbReference type="ARBA" id="ARBA00032316"/>
    </source>
</evidence>
<keyword evidence="3" id="KW-0808">Transferase</keyword>
<dbReference type="PANTHER" id="PTHR42870:SF1">
    <property type="entry name" value="NON-SPECIFIC LIPID-TRANSFER PROTEIN-LIKE 2"/>
    <property type="match status" value="1"/>
</dbReference>
<keyword evidence="10" id="KW-1185">Reference proteome</keyword>
<dbReference type="PROSITE" id="PS00737">
    <property type="entry name" value="THIOLASE_2"/>
    <property type="match status" value="1"/>
</dbReference>
<name>A0ABT3TFW8_9GAMM</name>
<evidence type="ECO:0000256" key="2">
    <source>
        <dbReference type="ARBA" id="ARBA00022448"/>
    </source>
</evidence>
<organism evidence="9 10">
    <name type="scientific">Candidatus Litorirhabdus singularis</name>
    <dbReference type="NCBI Taxonomy" id="2518993"/>
    <lineage>
        <taxon>Bacteria</taxon>
        <taxon>Pseudomonadati</taxon>
        <taxon>Pseudomonadota</taxon>
        <taxon>Gammaproteobacteria</taxon>
        <taxon>Cellvibrionales</taxon>
        <taxon>Halieaceae</taxon>
        <taxon>Candidatus Litorirhabdus</taxon>
    </lineage>
</organism>
<dbReference type="EC" id="2.3.1.176" evidence="1"/>
<dbReference type="InterPro" id="IPR020613">
    <property type="entry name" value="Thiolase_CS"/>
</dbReference>
<evidence type="ECO:0000256" key="3">
    <source>
        <dbReference type="ARBA" id="ARBA00022679"/>
    </source>
</evidence>
<sequence>MVTGVYVIGAVSTSFGKRPEDSIKALTREVYLQVMQDADAITASEIESCWFGNCGMWTDQQGSIRGQVALTPLVREGLFPERVPVTNVEGGCATASMAFNGACKDIMSGTTDVSLALGVEKTYFPDNPEKTNLLYCGGIDQYDPQEWEEYYRNAGAEAGKAFEPAPDRTIFMDTYAMQASYHMKRYGTTAEQIAVAAAKNHCYGALNPRAQYRFKMTAQEVLADRPVTAPLTRAMCAPVGDGAAAALLVSEKVFKRLPGSVQARAVRVAATTLSGGKYRTLEEPGLSKFAARKAYAQAGIRPADIDVAEVHDATSFCEIYQSEMLEFCDEGEGGAFIESGATGPGGQLPINTSGGLVSKGHPVGATGLSMIAELTEQLRREAGARQVDGARYALAENGGGVMGFDEAACSVIILEAN</sequence>
<dbReference type="InterPro" id="IPR016039">
    <property type="entry name" value="Thiolase-like"/>
</dbReference>
<dbReference type="Pfam" id="PF22691">
    <property type="entry name" value="Thiolase_C_1"/>
    <property type="match status" value="1"/>
</dbReference>
<keyword evidence="4" id="KW-0445">Lipid transport</keyword>
<dbReference type="CDD" id="cd00829">
    <property type="entry name" value="SCP-x_thiolase"/>
    <property type="match status" value="1"/>
</dbReference>
<dbReference type="EMBL" id="SHNN01000001">
    <property type="protein sequence ID" value="MCX2980720.1"/>
    <property type="molecule type" value="Genomic_DNA"/>
</dbReference>
<dbReference type="PIRSF" id="PIRSF000429">
    <property type="entry name" value="Ac-CoA_Ac_transf"/>
    <property type="match status" value="1"/>
</dbReference>
<evidence type="ECO:0000313" key="10">
    <source>
        <dbReference type="Proteomes" id="UP001143362"/>
    </source>
</evidence>
<dbReference type="Gene3D" id="3.40.47.10">
    <property type="match status" value="1"/>
</dbReference>
<dbReference type="SUPFAM" id="SSF53901">
    <property type="entry name" value="Thiolase-like"/>
    <property type="match status" value="2"/>
</dbReference>
<dbReference type="InterPro" id="IPR055140">
    <property type="entry name" value="Thiolase_C_2"/>
</dbReference>